<keyword evidence="6" id="KW-1185">Reference proteome</keyword>
<proteinExistence type="predicted"/>
<protein>
    <recommendedName>
        <fullName evidence="7">Radical SAM protein</fullName>
    </recommendedName>
</protein>
<keyword evidence="1" id="KW-0949">S-adenosyl-L-methionine</keyword>
<dbReference type="EMBL" id="CP017634">
    <property type="protein sequence ID" value="ATW26141.1"/>
    <property type="molecule type" value="Genomic_DNA"/>
</dbReference>
<gene>
    <name evidence="5" type="ORF">DCMF_16405</name>
</gene>
<dbReference type="InterPro" id="IPR013785">
    <property type="entry name" value="Aldolase_TIM"/>
</dbReference>
<keyword evidence="2" id="KW-0479">Metal-binding</keyword>
<organism evidence="5 6">
    <name type="scientific">Formimonas warabiya</name>
    <dbReference type="NCBI Taxonomy" id="1761012"/>
    <lineage>
        <taxon>Bacteria</taxon>
        <taxon>Bacillati</taxon>
        <taxon>Bacillota</taxon>
        <taxon>Clostridia</taxon>
        <taxon>Eubacteriales</taxon>
        <taxon>Peptococcaceae</taxon>
        <taxon>Candidatus Formimonas</taxon>
    </lineage>
</organism>
<dbReference type="RefSeq" id="WP_148135419.1">
    <property type="nucleotide sequence ID" value="NZ_CP017634.1"/>
</dbReference>
<evidence type="ECO:0008006" key="7">
    <source>
        <dbReference type="Google" id="ProtNLM"/>
    </source>
</evidence>
<evidence type="ECO:0000256" key="4">
    <source>
        <dbReference type="ARBA" id="ARBA00023014"/>
    </source>
</evidence>
<dbReference type="OrthoDB" id="5405220at2"/>
<dbReference type="InterPro" id="IPR007197">
    <property type="entry name" value="rSAM"/>
</dbReference>
<sequence length="350" mass="38778">MKIEAELHRILEKAWCSIPLTRQDCKYLLSLEETSFASGLLRSTAGSIIRSKNDNSAVILGQIGVDISLCPGGCKFCVFGDGHTKFTSSHMSEEELYEKIEGFCKFGDLYGLYLMTMHQYDLDHYLRVIRQARKSASETTQIWANVGDSGLEALQEIRKAGVTGIYHVCRIGEGKDTNLKPEDRIRTMRHALDAGLELYTCCEPIGPEHTVDELVDNIFIGVEMGITQHAAMRRVAVPGTPLAKYGQISELRLAHIVAVIALCSLTVPTMAYIGVHEPNALSYASGANIITAESGANPRDCQGDTSKNRGMDMARCRKMLFECGFTHIRRGDESKIPLNLEYLHQTDSLN</sequence>
<accession>A0A3G1KUM4</accession>
<dbReference type="KEGG" id="fwa:DCMF_16405"/>
<dbReference type="AlphaFoldDB" id="A0A3G1KUM4"/>
<dbReference type="InterPro" id="IPR058240">
    <property type="entry name" value="rSAM_sf"/>
</dbReference>
<evidence type="ECO:0000313" key="5">
    <source>
        <dbReference type="EMBL" id="ATW26141.1"/>
    </source>
</evidence>
<evidence type="ECO:0000256" key="2">
    <source>
        <dbReference type="ARBA" id="ARBA00022723"/>
    </source>
</evidence>
<keyword evidence="3" id="KW-0408">Iron</keyword>
<name>A0A3G1KUM4_FORW1</name>
<dbReference type="CDD" id="cd01335">
    <property type="entry name" value="Radical_SAM"/>
    <property type="match status" value="1"/>
</dbReference>
<dbReference type="GO" id="GO:0046872">
    <property type="term" value="F:metal ion binding"/>
    <property type="evidence" value="ECO:0007669"/>
    <property type="project" value="UniProtKB-KW"/>
</dbReference>
<evidence type="ECO:0000256" key="1">
    <source>
        <dbReference type="ARBA" id="ARBA00022691"/>
    </source>
</evidence>
<evidence type="ECO:0000313" key="6">
    <source>
        <dbReference type="Proteomes" id="UP000323521"/>
    </source>
</evidence>
<keyword evidence="4" id="KW-0411">Iron-sulfur</keyword>
<dbReference type="SUPFAM" id="SSF102114">
    <property type="entry name" value="Radical SAM enzymes"/>
    <property type="match status" value="1"/>
</dbReference>
<dbReference type="Proteomes" id="UP000323521">
    <property type="component" value="Chromosome"/>
</dbReference>
<dbReference type="SFLD" id="SFLDS00029">
    <property type="entry name" value="Radical_SAM"/>
    <property type="match status" value="1"/>
</dbReference>
<dbReference type="GO" id="GO:0003824">
    <property type="term" value="F:catalytic activity"/>
    <property type="evidence" value="ECO:0007669"/>
    <property type="project" value="InterPro"/>
</dbReference>
<reference evidence="5 6" key="1">
    <citation type="submission" date="2016-10" db="EMBL/GenBank/DDBJ databases">
        <title>Complete Genome Sequence of Peptococcaceae strain DCMF.</title>
        <authorList>
            <person name="Edwards R.J."/>
            <person name="Holland S.I."/>
            <person name="Deshpande N.P."/>
            <person name="Wong Y.K."/>
            <person name="Ertan H."/>
            <person name="Manefield M."/>
            <person name="Russell T.L."/>
            <person name="Lee M.J."/>
        </authorList>
    </citation>
    <scope>NUCLEOTIDE SEQUENCE [LARGE SCALE GENOMIC DNA]</scope>
    <source>
        <strain evidence="5 6">DCMF</strain>
    </source>
</reference>
<dbReference type="Gene3D" id="3.20.20.70">
    <property type="entry name" value="Aldolase class I"/>
    <property type="match status" value="1"/>
</dbReference>
<dbReference type="GO" id="GO:0051536">
    <property type="term" value="F:iron-sulfur cluster binding"/>
    <property type="evidence" value="ECO:0007669"/>
    <property type="project" value="UniProtKB-KW"/>
</dbReference>
<evidence type="ECO:0000256" key="3">
    <source>
        <dbReference type="ARBA" id="ARBA00023004"/>
    </source>
</evidence>